<accession>A0A241PYJ3</accession>
<organism evidence="2 4">
    <name type="scientific">Fusobacterium nucleatum subsp. polymorphum</name>
    <name type="common">Fusobacterium polymorphum</name>
    <dbReference type="NCBI Taxonomy" id="76857"/>
    <lineage>
        <taxon>Bacteria</taxon>
        <taxon>Fusobacteriati</taxon>
        <taxon>Fusobacteriota</taxon>
        <taxon>Fusobacteriia</taxon>
        <taxon>Fusobacteriales</taxon>
        <taxon>Fusobacteriaceae</taxon>
        <taxon>Fusobacterium</taxon>
    </lineage>
</organism>
<gene>
    <name evidence="2" type="ORF">CBG61_00475</name>
    <name evidence="1" type="ORF">RO02_05625</name>
</gene>
<reference evidence="2 4" key="2">
    <citation type="submission" date="2017-06" db="EMBL/GenBank/DDBJ databases">
        <title>Genome sequencing of Fusobacterium nucleatum subsp. polymorphum KCOM 1275 (=ChDC F310).</title>
        <authorList>
            <person name="Kook J.-K."/>
            <person name="Park S.-N."/>
            <person name="Lim Y.K."/>
            <person name="Roh H."/>
        </authorList>
    </citation>
    <scope>NUCLEOTIDE SEQUENCE [LARGE SCALE GENOMIC DNA]</scope>
    <source>
        <strain evidence="2 4">KCOM 1275</strain>
    </source>
</reference>
<reference evidence="1 3" key="1">
    <citation type="submission" date="2015-11" db="EMBL/GenBank/DDBJ databases">
        <authorList>
            <person name="Kook J.-K."/>
            <person name="Park S.-N."/>
            <person name="Lim Y.K."/>
            <person name="Jo E."/>
        </authorList>
    </citation>
    <scope>NUCLEOTIDE SEQUENCE [LARGE SCALE GENOMIC DNA]</scope>
    <source>
        <strain evidence="1 3">ChDC F306</strain>
    </source>
</reference>
<dbReference type="Proteomes" id="UP000067061">
    <property type="component" value="Chromosome"/>
</dbReference>
<dbReference type="EMBL" id="CP013121">
    <property type="protein sequence ID" value="ALM94115.1"/>
    <property type="molecule type" value="Genomic_DNA"/>
</dbReference>
<evidence type="ECO:0000313" key="2">
    <source>
        <dbReference type="EMBL" id="ASG27560.1"/>
    </source>
</evidence>
<sequence length="174" mass="20509">MKKIIIFFLMILSITIFSEEYKPYLKKNTNNKNLVFSAQIKDSKKVISIYKENKKLIYVYGSEGEKTEKTIIGTANKNLFKNENEIPLNENNNNKLTENFILFKIKNYTYLISFYNNYGVKENSYTLTVAKNDEEILFDKELDISTVHDNLFNTNFFKKLPYDNGVVAYYVTYD</sequence>
<evidence type="ECO:0000313" key="3">
    <source>
        <dbReference type="Proteomes" id="UP000067061"/>
    </source>
</evidence>
<dbReference type="EMBL" id="CP022123">
    <property type="protein sequence ID" value="ASG27560.1"/>
    <property type="molecule type" value="Genomic_DNA"/>
</dbReference>
<dbReference type="AlphaFoldDB" id="A0A241PYJ3"/>
<dbReference type="Proteomes" id="UP000197638">
    <property type="component" value="Chromosome"/>
</dbReference>
<protein>
    <submittedName>
        <fullName evidence="2">Uncharacterized protein</fullName>
    </submittedName>
</protein>
<evidence type="ECO:0000313" key="1">
    <source>
        <dbReference type="EMBL" id="ALM94115.1"/>
    </source>
</evidence>
<proteinExistence type="predicted"/>
<evidence type="ECO:0000313" key="4">
    <source>
        <dbReference type="Proteomes" id="UP000197638"/>
    </source>
</evidence>
<name>A0A241PYJ3_FUSNP</name>
<dbReference type="RefSeq" id="WP_060496206.1">
    <property type="nucleotide sequence ID" value="NZ_CP013121.1"/>
</dbReference>